<evidence type="ECO:0000256" key="5">
    <source>
        <dbReference type="PROSITE-ProRule" id="PRU00108"/>
    </source>
</evidence>
<keyword evidence="10" id="KW-1185">Reference proteome</keyword>
<dbReference type="InterPro" id="IPR020479">
    <property type="entry name" value="HD_metazoa"/>
</dbReference>
<dbReference type="PROSITE" id="PS00027">
    <property type="entry name" value="HOMEOBOX_1"/>
    <property type="match status" value="1"/>
</dbReference>
<dbReference type="Gene3D" id="1.10.10.60">
    <property type="entry name" value="Homeodomain-like"/>
    <property type="match status" value="1"/>
</dbReference>
<keyword evidence="4 5" id="KW-0539">Nucleus</keyword>
<dbReference type="AlphaFoldDB" id="A0A9P0G4A5"/>
<dbReference type="SUPFAM" id="SSF46689">
    <property type="entry name" value="Homeodomain-like"/>
    <property type="match status" value="1"/>
</dbReference>
<comment type="subcellular location">
    <subcellularLocation>
        <location evidence="1 5 6">Nucleus</location>
    </subcellularLocation>
</comment>
<feature type="domain" description="Homeobox" evidence="8">
    <location>
        <begin position="139"/>
        <end position="199"/>
    </location>
</feature>
<evidence type="ECO:0000256" key="2">
    <source>
        <dbReference type="ARBA" id="ARBA00023125"/>
    </source>
</evidence>
<evidence type="ECO:0000256" key="7">
    <source>
        <dbReference type="SAM" id="MobiDB-lite"/>
    </source>
</evidence>
<dbReference type="InterPro" id="IPR001356">
    <property type="entry name" value="HD"/>
</dbReference>
<dbReference type="CDD" id="cd00086">
    <property type="entry name" value="homeodomain"/>
    <property type="match status" value="1"/>
</dbReference>
<evidence type="ECO:0000313" key="10">
    <source>
        <dbReference type="Proteomes" id="UP001152759"/>
    </source>
</evidence>
<dbReference type="GO" id="GO:0007420">
    <property type="term" value="P:brain development"/>
    <property type="evidence" value="ECO:0007669"/>
    <property type="project" value="TreeGrafter"/>
</dbReference>
<dbReference type="Proteomes" id="UP001152759">
    <property type="component" value="Chromosome 2"/>
</dbReference>
<sequence>MTTTNQLVNFKLAMTDVSEKTETIDSAINEGDDSSTQTRNHEDSKSSHQFSIRRLLNLSDDAKESLAGIRLAMNTSFPETSRTGQHWVGNEDRNDDSQESFVNGSEPVSSGHSNRLQEDESEMDNRRDGIIDDDVDKDERRKRPRTAFTASQIKTLEAEFQRNKYLSVAKRSFLSKTLQLTETQIKIWFQNRRTKWKRKYTNDLEILAQQYYNSLGMPAPRPIFFGDRLWFFNVTMSRGQADLPHPSYNTDVVQSVVPLPATVAFPEYSNGRSLR</sequence>
<feature type="DNA-binding region" description="Homeobox" evidence="5">
    <location>
        <begin position="141"/>
        <end position="200"/>
    </location>
</feature>
<dbReference type="InterPro" id="IPR017970">
    <property type="entry name" value="Homeobox_CS"/>
</dbReference>
<dbReference type="GO" id="GO:0005634">
    <property type="term" value="C:nucleus"/>
    <property type="evidence" value="ECO:0007669"/>
    <property type="project" value="UniProtKB-SubCell"/>
</dbReference>
<dbReference type="PANTHER" id="PTHR24339:SF30">
    <property type="entry name" value="LATERAL MUSCLES SCARCER, ISOFORM B"/>
    <property type="match status" value="1"/>
</dbReference>
<dbReference type="Pfam" id="PF00046">
    <property type="entry name" value="Homeodomain"/>
    <property type="match status" value="1"/>
</dbReference>
<name>A0A9P0G4A5_BEMTA</name>
<dbReference type="PROSITE" id="PS50071">
    <property type="entry name" value="HOMEOBOX_2"/>
    <property type="match status" value="1"/>
</dbReference>
<evidence type="ECO:0000256" key="4">
    <source>
        <dbReference type="ARBA" id="ARBA00023242"/>
    </source>
</evidence>
<dbReference type="GO" id="GO:0030182">
    <property type="term" value="P:neuron differentiation"/>
    <property type="evidence" value="ECO:0007669"/>
    <property type="project" value="TreeGrafter"/>
</dbReference>
<dbReference type="EMBL" id="OU963863">
    <property type="protein sequence ID" value="CAH0765994.1"/>
    <property type="molecule type" value="Genomic_DNA"/>
</dbReference>
<dbReference type="PRINTS" id="PR00024">
    <property type="entry name" value="HOMEOBOX"/>
</dbReference>
<evidence type="ECO:0000256" key="1">
    <source>
        <dbReference type="ARBA" id="ARBA00004123"/>
    </source>
</evidence>
<evidence type="ECO:0000256" key="3">
    <source>
        <dbReference type="ARBA" id="ARBA00023155"/>
    </source>
</evidence>
<feature type="compositionally biased region" description="Basic and acidic residues" evidence="7">
    <location>
        <begin position="115"/>
        <end position="130"/>
    </location>
</feature>
<dbReference type="InterPro" id="IPR050877">
    <property type="entry name" value="EMX-VAX-Noto_Homeobox_TFs"/>
</dbReference>
<keyword evidence="2 5" id="KW-0238">DNA-binding</keyword>
<gene>
    <name evidence="9" type="ORF">BEMITA_LOCUS4108</name>
</gene>
<dbReference type="KEGG" id="btab:109036705"/>
<feature type="region of interest" description="Disordered" evidence="7">
    <location>
        <begin position="77"/>
        <end position="143"/>
    </location>
</feature>
<dbReference type="SMART" id="SM00389">
    <property type="entry name" value="HOX"/>
    <property type="match status" value="1"/>
</dbReference>
<reference evidence="9" key="1">
    <citation type="submission" date="2021-12" db="EMBL/GenBank/DDBJ databases">
        <authorList>
            <person name="King R."/>
        </authorList>
    </citation>
    <scope>NUCLEOTIDE SEQUENCE</scope>
</reference>
<feature type="compositionally biased region" description="Polar residues" evidence="7">
    <location>
        <begin position="99"/>
        <end position="114"/>
    </location>
</feature>
<accession>A0A9P0G4A5</accession>
<keyword evidence="3 5" id="KW-0371">Homeobox</keyword>
<protein>
    <recommendedName>
        <fullName evidence="8">Homeobox domain-containing protein</fullName>
    </recommendedName>
</protein>
<dbReference type="InterPro" id="IPR009057">
    <property type="entry name" value="Homeodomain-like_sf"/>
</dbReference>
<dbReference type="GO" id="GO:0000981">
    <property type="term" value="F:DNA-binding transcription factor activity, RNA polymerase II-specific"/>
    <property type="evidence" value="ECO:0007669"/>
    <property type="project" value="InterPro"/>
</dbReference>
<dbReference type="PANTHER" id="PTHR24339">
    <property type="entry name" value="HOMEOBOX PROTEIN EMX-RELATED"/>
    <property type="match status" value="1"/>
</dbReference>
<proteinExistence type="predicted"/>
<organism evidence="9 10">
    <name type="scientific">Bemisia tabaci</name>
    <name type="common">Sweetpotato whitefly</name>
    <name type="synonym">Aleurodes tabaci</name>
    <dbReference type="NCBI Taxonomy" id="7038"/>
    <lineage>
        <taxon>Eukaryota</taxon>
        <taxon>Metazoa</taxon>
        <taxon>Ecdysozoa</taxon>
        <taxon>Arthropoda</taxon>
        <taxon>Hexapoda</taxon>
        <taxon>Insecta</taxon>
        <taxon>Pterygota</taxon>
        <taxon>Neoptera</taxon>
        <taxon>Paraneoptera</taxon>
        <taxon>Hemiptera</taxon>
        <taxon>Sternorrhyncha</taxon>
        <taxon>Aleyrodoidea</taxon>
        <taxon>Aleyrodidae</taxon>
        <taxon>Aleyrodinae</taxon>
        <taxon>Bemisia</taxon>
    </lineage>
</organism>
<evidence type="ECO:0000259" key="8">
    <source>
        <dbReference type="PROSITE" id="PS50071"/>
    </source>
</evidence>
<evidence type="ECO:0000256" key="6">
    <source>
        <dbReference type="RuleBase" id="RU000682"/>
    </source>
</evidence>
<feature type="region of interest" description="Disordered" evidence="7">
    <location>
        <begin position="28"/>
        <end position="49"/>
    </location>
</feature>
<evidence type="ECO:0000313" key="9">
    <source>
        <dbReference type="EMBL" id="CAH0765994.1"/>
    </source>
</evidence>
<dbReference type="GO" id="GO:0000978">
    <property type="term" value="F:RNA polymerase II cis-regulatory region sequence-specific DNA binding"/>
    <property type="evidence" value="ECO:0007669"/>
    <property type="project" value="TreeGrafter"/>
</dbReference>